<dbReference type="InterPro" id="IPR001623">
    <property type="entry name" value="DnaJ_domain"/>
</dbReference>
<evidence type="ECO:0000256" key="2">
    <source>
        <dbReference type="ARBA" id="ARBA00022692"/>
    </source>
</evidence>
<dbReference type="eggNOG" id="KOG0724">
    <property type="taxonomic scope" value="Eukaryota"/>
</dbReference>
<dbReference type="Proteomes" id="UP000000267">
    <property type="component" value="Unassembled WGS sequence"/>
</dbReference>
<organism evidence="14">
    <name type="scientific">Vanderwaltozyma polyspora (strain ATCC 22028 / DSM 70294 / BCRC 21397 / CBS 2163 / NBRC 10782 / NRRL Y-8283 / UCD 57-17)</name>
    <name type="common">Kluyveromyces polysporus</name>
    <dbReference type="NCBI Taxonomy" id="436907"/>
    <lineage>
        <taxon>Eukaryota</taxon>
        <taxon>Fungi</taxon>
        <taxon>Dikarya</taxon>
        <taxon>Ascomycota</taxon>
        <taxon>Saccharomycotina</taxon>
        <taxon>Saccharomycetes</taxon>
        <taxon>Saccharomycetales</taxon>
        <taxon>Saccharomycetaceae</taxon>
        <taxon>Vanderwaltozyma</taxon>
    </lineage>
</organism>
<dbReference type="FunFam" id="1.10.287.110:FF:000116">
    <property type="entry name" value="Erj5p"/>
    <property type="match status" value="1"/>
</dbReference>
<feature type="domain" description="J" evidence="12">
    <location>
        <begin position="44"/>
        <end position="108"/>
    </location>
</feature>
<evidence type="ECO:0000256" key="7">
    <source>
        <dbReference type="ARBA" id="ARBA00023186"/>
    </source>
</evidence>
<dbReference type="KEGG" id="vpo:Kpol_460p8"/>
<comment type="similarity">
    <text evidence="8">Belongs to the DnaJ family.</text>
</comment>
<dbReference type="InParanoid" id="A7TQS4"/>
<proteinExistence type="inferred from homology"/>
<keyword evidence="3 11" id="KW-0732">Signal</keyword>
<evidence type="ECO:0000256" key="11">
    <source>
        <dbReference type="SAM" id="SignalP"/>
    </source>
</evidence>
<dbReference type="AlphaFoldDB" id="A7TQS4"/>
<keyword evidence="5 10" id="KW-1133">Transmembrane helix</keyword>
<gene>
    <name evidence="13" type="ORF">Kpol_460p8</name>
</gene>
<dbReference type="GO" id="GO:0005789">
    <property type="term" value="C:endoplasmic reticulum membrane"/>
    <property type="evidence" value="ECO:0007669"/>
    <property type="project" value="UniProtKB-SubCell"/>
</dbReference>
<evidence type="ECO:0000256" key="9">
    <source>
        <dbReference type="SAM" id="MobiDB-lite"/>
    </source>
</evidence>
<dbReference type="CDD" id="cd06257">
    <property type="entry name" value="DnaJ"/>
    <property type="match status" value="1"/>
</dbReference>
<feature type="region of interest" description="Disordered" evidence="9">
    <location>
        <begin position="249"/>
        <end position="287"/>
    </location>
</feature>
<dbReference type="InterPro" id="IPR052606">
    <property type="entry name" value="DnaJ_domain_protein"/>
</dbReference>
<feature type="transmembrane region" description="Helical" evidence="10">
    <location>
        <begin position="132"/>
        <end position="152"/>
    </location>
</feature>
<dbReference type="STRING" id="436907.A7TQS4"/>
<feature type="compositionally biased region" description="Basic and acidic residues" evidence="9">
    <location>
        <begin position="268"/>
        <end position="287"/>
    </location>
</feature>
<evidence type="ECO:0000313" key="13">
    <source>
        <dbReference type="EMBL" id="EDO15373.1"/>
    </source>
</evidence>
<sequence length="287" mass="33913">MLRVPQFILVTLLLVSIGYCFTTGEVEIFQLQQELIKKYGEDMNFYKFLKLPKLKDSTSKEIVKNLKKLSKKYHPDKNKKYAKLYERLNIATTILSDDTRRKTYDYYLKNGFPDYDFSKGGFFFKRIQPKTWFILSFIYLASSLIHYSILWIQHNSSKKRIENFIKTCREQDDTNGLGERRVMFKQHAEDPGKEFLIKFGEVSLIEEDGTHTLISTNTLAEPTIYDCMFFRLPIWTWNVTLGRVFNKNDTKQSGNKLGKKSSKQSPKPKKEPKIYEIRDDKEEKKDL</sequence>
<dbReference type="Gene3D" id="1.10.287.110">
    <property type="entry name" value="DnaJ domain"/>
    <property type="match status" value="1"/>
</dbReference>
<feature type="chain" id="PRO_5002715830" description="J domain-containing protein" evidence="11">
    <location>
        <begin position="21"/>
        <end position="287"/>
    </location>
</feature>
<dbReference type="FunCoup" id="A7TQS4">
    <property type="interactions" value="48"/>
</dbReference>
<evidence type="ECO:0000256" key="10">
    <source>
        <dbReference type="SAM" id="Phobius"/>
    </source>
</evidence>
<evidence type="ECO:0000256" key="4">
    <source>
        <dbReference type="ARBA" id="ARBA00022824"/>
    </source>
</evidence>
<dbReference type="RefSeq" id="XP_001643231.1">
    <property type="nucleotide sequence ID" value="XM_001643181.1"/>
</dbReference>
<evidence type="ECO:0000313" key="14">
    <source>
        <dbReference type="Proteomes" id="UP000000267"/>
    </source>
</evidence>
<dbReference type="GO" id="GO:0006457">
    <property type="term" value="P:protein folding"/>
    <property type="evidence" value="ECO:0007669"/>
    <property type="project" value="EnsemblFungi"/>
</dbReference>
<dbReference type="HOGENOM" id="CLU_037236_2_0_1"/>
<evidence type="ECO:0000256" key="6">
    <source>
        <dbReference type="ARBA" id="ARBA00023136"/>
    </source>
</evidence>
<dbReference type="PANTHER" id="PTHR44653:SF2">
    <property type="entry name" value="DNAJ HOMOLOG SUBFAMILY C MEMBER 1"/>
    <property type="match status" value="1"/>
</dbReference>
<evidence type="ECO:0000256" key="8">
    <source>
        <dbReference type="ARBA" id="ARBA00061004"/>
    </source>
</evidence>
<evidence type="ECO:0000256" key="1">
    <source>
        <dbReference type="ARBA" id="ARBA00004389"/>
    </source>
</evidence>
<dbReference type="Pfam" id="PF00226">
    <property type="entry name" value="DnaJ"/>
    <property type="match status" value="1"/>
</dbReference>
<accession>A7TQS4</accession>
<dbReference type="SUPFAM" id="SSF46565">
    <property type="entry name" value="Chaperone J-domain"/>
    <property type="match status" value="1"/>
</dbReference>
<dbReference type="OrthoDB" id="413400at2759"/>
<dbReference type="OMA" id="RRYDYFY"/>
<keyword evidence="6 10" id="KW-0472">Membrane</keyword>
<keyword evidence="4" id="KW-0256">Endoplasmic reticulum</keyword>
<feature type="signal peptide" evidence="11">
    <location>
        <begin position="1"/>
        <end position="20"/>
    </location>
</feature>
<evidence type="ECO:0000256" key="5">
    <source>
        <dbReference type="ARBA" id="ARBA00022989"/>
    </source>
</evidence>
<keyword evidence="14" id="KW-1185">Reference proteome</keyword>
<keyword evidence="2 10" id="KW-0812">Transmembrane</keyword>
<evidence type="ECO:0000259" key="12">
    <source>
        <dbReference type="PROSITE" id="PS50076"/>
    </source>
</evidence>
<name>A7TQS4_VANPO</name>
<comment type="subcellular location">
    <subcellularLocation>
        <location evidence="1">Endoplasmic reticulum membrane</location>
        <topology evidence="1">Single-pass membrane protein</topology>
    </subcellularLocation>
</comment>
<protein>
    <recommendedName>
        <fullName evidence="12">J domain-containing protein</fullName>
    </recommendedName>
</protein>
<dbReference type="InterPro" id="IPR036869">
    <property type="entry name" value="J_dom_sf"/>
</dbReference>
<evidence type="ECO:0000256" key="3">
    <source>
        <dbReference type="ARBA" id="ARBA00022729"/>
    </source>
</evidence>
<dbReference type="SMART" id="SM00271">
    <property type="entry name" value="DnaJ"/>
    <property type="match status" value="1"/>
</dbReference>
<dbReference type="GeneID" id="5543463"/>
<dbReference type="EMBL" id="DS480463">
    <property type="protein sequence ID" value="EDO15373.1"/>
    <property type="molecule type" value="Genomic_DNA"/>
</dbReference>
<dbReference type="PANTHER" id="PTHR44653">
    <property type="entry name" value="DNAJ HOMOLOG SUBFAMILY C MEMBER 1"/>
    <property type="match status" value="1"/>
</dbReference>
<reference evidence="13 14" key="1">
    <citation type="journal article" date="2007" name="Proc. Natl. Acad. Sci. U.S.A.">
        <title>Independent sorting-out of thousands of duplicated gene pairs in two yeast species descended from a whole-genome duplication.</title>
        <authorList>
            <person name="Scannell D.R."/>
            <person name="Frank A.C."/>
            <person name="Conant G.C."/>
            <person name="Byrne K.P."/>
            <person name="Woolfit M."/>
            <person name="Wolfe K.H."/>
        </authorList>
    </citation>
    <scope>NUCLEOTIDE SEQUENCE [LARGE SCALE GENOMIC DNA]</scope>
    <source>
        <strain evidence="14">ATCC 22028 / DSM 70294 / BCRC 21397 / CBS 2163 / NBRC 10782 / NRRL Y-8283 / UCD 57-17</strain>
    </source>
</reference>
<dbReference type="PROSITE" id="PS50076">
    <property type="entry name" value="DNAJ_2"/>
    <property type="match status" value="1"/>
</dbReference>
<dbReference type="PhylomeDB" id="A7TQS4"/>
<keyword evidence="7" id="KW-0143">Chaperone</keyword>